<dbReference type="InterPro" id="IPR019557">
    <property type="entry name" value="AminoTfrase-like_pln_mobile"/>
</dbReference>
<dbReference type="InterPro" id="IPR044824">
    <property type="entry name" value="MAIN-like"/>
</dbReference>
<evidence type="ECO:0000259" key="1">
    <source>
        <dbReference type="Pfam" id="PF10536"/>
    </source>
</evidence>
<organism evidence="2 3">
    <name type="scientific">Camelina sativa</name>
    <name type="common">False flax</name>
    <name type="synonym">Myagrum sativum</name>
    <dbReference type="NCBI Taxonomy" id="90675"/>
    <lineage>
        <taxon>Eukaryota</taxon>
        <taxon>Viridiplantae</taxon>
        <taxon>Streptophyta</taxon>
        <taxon>Embryophyta</taxon>
        <taxon>Tracheophyta</taxon>
        <taxon>Spermatophyta</taxon>
        <taxon>Magnoliopsida</taxon>
        <taxon>eudicotyledons</taxon>
        <taxon>Gunneridae</taxon>
        <taxon>Pentapetalae</taxon>
        <taxon>rosids</taxon>
        <taxon>malvids</taxon>
        <taxon>Brassicales</taxon>
        <taxon>Brassicaceae</taxon>
        <taxon>Camelineae</taxon>
        <taxon>Camelina</taxon>
    </lineage>
</organism>
<proteinExistence type="predicted"/>
<dbReference type="PANTHER" id="PTHR46033">
    <property type="entry name" value="PROTEIN MAIN-LIKE 2"/>
    <property type="match status" value="1"/>
</dbReference>
<reference evidence="2" key="1">
    <citation type="journal article" date="2014" name="Nat. Commun.">
        <title>The emerging biofuel crop Camelina sativa retains a highly undifferentiated hexaploid genome structure.</title>
        <authorList>
            <person name="Kagale S."/>
            <person name="Koh C."/>
            <person name="Nixon J."/>
            <person name="Bollina V."/>
            <person name="Clarke W.E."/>
            <person name="Tuteja R."/>
            <person name="Spillane C."/>
            <person name="Robinson S.J."/>
            <person name="Links M.G."/>
            <person name="Clarke C."/>
            <person name="Higgins E.E."/>
            <person name="Huebert T."/>
            <person name="Sharpe A.G."/>
            <person name="Parkin I.A."/>
        </authorList>
    </citation>
    <scope>NUCLEOTIDE SEQUENCE [LARGE SCALE GENOMIC DNA]</scope>
    <source>
        <strain evidence="2">cv. DH55</strain>
    </source>
</reference>
<reference evidence="3" key="2">
    <citation type="submission" date="2025-08" db="UniProtKB">
        <authorList>
            <consortium name="RefSeq"/>
        </authorList>
    </citation>
    <scope>IDENTIFICATION</scope>
    <source>
        <tissue evidence="3">Leaf</tissue>
    </source>
</reference>
<gene>
    <name evidence="3" type="primary">LOC104756125</name>
</gene>
<sequence length="493" mass="56580">MLFVPLVCPSFKILTMPVLYEQDKHVSSAILTGQERGVLRCQERTSLLHHWKLNKEQIELVDKAGFGWFRLIGSISLNNSLISALVERWRRETNTFHFPCGEMTITLDEVSLILGLAVDGKPVVGVKEKDEDPSQVCLRLLGKLPKSELSGNRVTAKWLKENFAECPKGATTKEIEYHSRAFLIYLVGSTIFATTDPSKISVDYLILFEDFEKAGEYAWGAAALAFLYRQIGNASQRSQSIIGGCLTLLQCWSYFHLNIDRPKRTTRQFPLALLWKGRQQSRSKNDLFKYRKALDDLDPSNVSWCPFEGDLDIVPQSFKDNLLLGRSRTKLIGPKVVEWHFPDRCMKQFGLCQVIPGEVPPRRNEKHHDEDLVEDMNTADEEWMRRRENIVENEGGNGDESEYMQWFNSITVPKLHRDTSLEADIMNVQAAILQFDEVASTLSLEDLHPEEREAIEEAVMCMSNALRVGDWYEASTTNKRKRREEQQQTDWSE</sequence>
<dbReference type="Proteomes" id="UP000694864">
    <property type="component" value="Chromosome 17"/>
</dbReference>
<protein>
    <submittedName>
        <fullName evidence="3">Serine/threonine-protein phosphatase 7 long form homolog isoform X1</fullName>
    </submittedName>
</protein>
<feature type="domain" description="Aminotransferase-like plant mobile" evidence="1">
    <location>
        <begin position="65"/>
        <end position="407"/>
    </location>
</feature>
<accession>A0ABM1R7T3</accession>
<dbReference type="RefSeq" id="XP_019095071.1">
    <property type="nucleotide sequence ID" value="XM_019239526.1"/>
</dbReference>
<name>A0ABM1R7T3_CAMSA</name>
<evidence type="ECO:0000313" key="3">
    <source>
        <dbReference type="RefSeq" id="XP_019095071.1"/>
    </source>
</evidence>
<keyword evidence="2" id="KW-1185">Reference proteome</keyword>
<dbReference type="GeneID" id="104756125"/>
<evidence type="ECO:0000313" key="2">
    <source>
        <dbReference type="Proteomes" id="UP000694864"/>
    </source>
</evidence>
<dbReference type="Pfam" id="PF10536">
    <property type="entry name" value="PMD"/>
    <property type="match status" value="1"/>
</dbReference>
<dbReference type="PANTHER" id="PTHR46033:SF22">
    <property type="entry name" value="PROTEIN MAINTENANCE OF MERISTEMS"/>
    <property type="match status" value="1"/>
</dbReference>